<dbReference type="SUPFAM" id="SSF56112">
    <property type="entry name" value="Protein kinase-like (PK-like)"/>
    <property type="match status" value="1"/>
</dbReference>
<dbReference type="CDD" id="cd14135">
    <property type="entry name" value="STKc_PRP4"/>
    <property type="match status" value="1"/>
</dbReference>
<evidence type="ECO:0000256" key="2">
    <source>
        <dbReference type="ARBA" id="ARBA00022527"/>
    </source>
</evidence>
<dbReference type="InterPro" id="IPR000719">
    <property type="entry name" value="Prot_kinase_dom"/>
</dbReference>
<comment type="similarity">
    <text evidence="7">Belongs to the protein kinase superfamily. CMGC Ser/Thr protein kinase family.</text>
</comment>
<organism evidence="12 13">
    <name type="scientific">Serendipita vermifera MAFF 305830</name>
    <dbReference type="NCBI Taxonomy" id="933852"/>
    <lineage>
        <taxon>Eukaryota</taxon>
        <taxon>Fungi</taxon>
        <taxon>Dikarya</taxon>
        <taxon>Basidiomycota</taxon>
        <taxon>Agaricomycotina</taxon>
        <taxon>Agaricomycetes</taxon>
        <taxon>Sebacinales</taxon>
        <taxon>Serendipitaceae</taxon>
        <taxon>Serendipita</taxon>
    </lineage>
</organism>
<proteinExistence type="inferred from homology"/>
<dbReference type="Pfam" id="PF00069">
    <property type="entry name" value="Pkinase"/>
    <property type="match status" value="1"/>
</dbReference>
<reference evidence="12 13" key="1">
    <citation type="submission" date="2014-04" db="EMBL/GenBank/DDBJ databases">
        <authorList>
            <consortium name="DOE Joint Genome Institute"/>
            <person name="Kuo A."/>
            <person name="Zuccaro A."/>
            <person name="Kohler A."/>
            <person name="Nagy L.G."/>
            <person name="Floudas D."/>
            <person name="Copeland A."/>
            <person name="Barry K.W."/>
            <person name="Cichocki N."/>
            <person name="Veneault-Fourrey C."/>
            <person name="LaButti K."/>
            <person name="Lindquist E.A."/>
            <person name="Lipzen A."/>
            <person name="Lundell T."/>
            <person name="Morin E."/>
            <person name="Murat C."/>
            <person name="Sun H."/>
            <person name="Tunlid A."/>
            <person name="Henrissat B."/>
            <person name="Grigoriev I.V."/>
            <person name="Hibbett D.S."/>
            <person name="Martin F."/>
            <person name="Nordberg H.P."/>
            <person name="Cantor M.N."/>
            <person name="Hua S.X."/>
        </authorList>
    </citation>
    <scope>NUCLEOTIDE SEQUENCE [LARGE SCALE GENOMIC DNA]</scope>
    <source>
        <strain evidence="12 13">MAFF 305830</strain>
    </source>
</reference>
<dbReference type="FunFam" id="1.10.510.10:FF:000078">
    <property type="entry name" value="Serine/threonine-protein kinase PRP4 homolog"/>
    <property type="match status" value="1"/>
</dbReference>
<dbReference type="AlphaFoldDB" id="A0A0C3BA74"/>
<keyword evidence="3" id="KW-0808">Transferase</keyword>
<evidence type="ECO:0000256" key="9">
    <source>
        <dbReference type="RuleBase" id="RU000304"/>
    </source>
</evidence>
<dbReference type="HOGENOM" id="CLU_000288_5_5_1"/>
<keyword evidence="6 8" id="KW-0067">ATP-binding</keyword>
<dbReference type="InterPro" id="IPR050494">
    <property type="entry name" value="Ser_Thr_dual-spec_kinase"/>
</dbReference>
<dbReference type="PROSITE" id="PS00107">
    <property type="entry name" value="PROTEIN_KINASE_ATP"/>
    <property type="match status" value="1"/>
</dbReference>
<evidence type="ECO:0000256" key="10">
    <source>
        <dbReference type="SAM" id="MobiDB-lite"/>
    </source>
</evidence>
<dbReference type="PANTHER" id="PTHR24058:SF103">
    <property type="entry name" value="SERINE_THREONINE-PROTEIN KINASE PRP4 HOMOLOG"/>
    <property type="match status" value="1"/>
</dbReference>
<keyword evidence="2 9" id="KW-0723">Serine/threonine-protein kinase</keyword>
<dbReference type="Proteomes" id="UP000054097">
    <property type="component" value="Unassembled WGS sequence"/>
</dbReference>
<feature type="compositionally biased region" description="Polar residues" evidence="10">
    <location>
        <begin position="11"/>
        <end position="20"/>
    </location>
</feature>
<dbReference type="InterPro" id="IPR008271">
    <property type="entry name" value="Ser/Thr_kinase_AS"/>
</dbReference>
<keyword evidence="5" id="KW-0418">Kinase</keyword>
<dbReference type="GO" id="GO:0005524">
    <property type="term" value="F:ATP binding"/>
    <property type="evidence" value="ECO:0007669"/>
    <property type="project" value="UniProtKB-UniRule"/>
</dbReference>
<gene>
    <name evidence="12" type="ORF">M408DRAFT_329456</name>
</gene>
<dbReference type="PANTHER" id="PTHR24058">
    <property type="entry name" value="DUAL SPECIFICITY PROTEIN KINASE"/>
    <property type="match status" value="1"/>
</dbReference>
<sequence length="472" mass="52942">MAPQADGQFLLSKQGTSAHSLENELDVKAQVDGGVEGVAAADYDPSQDMRDDVRKAAQLVNDTTMANGDESEYEEEDADDDIDDMFAIVDEEAEKKPKKRKKKQKAPVKALAAVPDTMDTAADEEGYYQIILGESLDGGRYKVFAMIGKGMFSNVVRAREYDLEAEDKEKHIGEVAIKIVRSQESMYKAGLKEAQILQKLRQGDPEDKKHLVRMDRTFEHRGHLCLVFESLSMNLRDTVKKYGRDVGLHLKAVRVYGHQLFLALSLLRKCNILHADIKPDNILINESRSNLKLCDLGSAADVSIENTAGAITPYLVSRFYRAPEIILGMPYDCPVDMWSMGCTLYELYTGRILFPGRSNREMIKLMMEVKGRFNQKAIKKAKFGSEYFDDGGGFWDVTEGGGVDMSKKLHFTKPSRDLRSRLIPNSRAVDEAGGEEKELLAFVDLLDKCLQLDATRRITPKEALNHPFIRGV</sequence>
<dbReference type="Gene3D" id="3.30.200.20">
    <property type="entry name" value="Phosphorylase Kinase, domain 1"/>
    <property type="match status" value="1"/>
</dbReference>
<evidence type="ECO:0000256" key="4">
    <source>
        <dbReference type="ARBA" id="ARBA00022741"/>
    </source>
</evidence>
<reference evidence="13" key="2">
    <citation type="submission" date="2015-01" db="EMBL/GenBank/DDBJ databases">
        <title>Evolutionary Origins and Diversification of the Mycorrhizal Mutualists.</title>
        <authorList>
            <consortium name="DOE Joint Genome Institute"/>
            <consortium name="Mycorrhizal Genomics Consortium"/>
            <person name="Kohler A."/>
            <person name="Kuo A."/>
            <person name="Nagy L.G."/>
            <person name="Floudas D."/>
            <person name="Copeland A."/>
            <person name="Barry K.W."/>
            <person name="Cichocki N."/>
            <person name="Veneault-Fourrey C."/>
            <person name="LaButti K."/>
            <person name="Lindquist E.A."/>
            <person name="Lipzen A."/>
            <person name="Lundell T."/>
            <person name="Morin E."/>
            <person name="Murat C."/>
            <person name="Riley R."/>
            <person name="Ohm R."/>
            <person name="Sun H."/>
            <person name="Tunlid A."/>
            <person name="Henrissat B."/>
            <person name="Grigoriev I.V."/>
            <person name="Hibbett D.S."/>
            <person name="Martin F."/>
        </authorList>
    </citation>
    <scope>NUCLEOTIDE SEQUENCE [LARGE SCALE GENOMIC DNA]</scope>
    <source>
        <strain evidence="13">MAFF 305830</strain>
    </source>
</reference>
<dbReference type="GO" id="GO:0045292">
    <property type="term" value="P:mRNA cis splicing, via spliceosome"/>
    <property type="evidence" value="ECO:0007669"/>
    <property type="project" value="InterPro"/>
</dbReference>
<dbReference type="PROSITE" id="PS50011">
    <property type="entry name" value="PROTEIN_KINASE_DOM"/>
    <property type="match status" value="1"/>
</dbReference>
<keyword evidence="4 8" id="KW-0547">Nucleotide-binding</keyword>
<evidence type="ECO:0000256" key="7">
    <source>
        <dbReference type="ARBA" id="ARBA00023596"/>
    </source>
</evidence>
<evidence type="ECO:0000256" key="8">
    <source>
        <dbReference type="PROSITE-ProRule" id="PRU10141"/>
    </source>
</evidence>
<feature type="binding site" evidence="8">
    <location>
        <position position="178"/>
    </location>
    <ligand>
        <name>ATP</name>
        <dbReference type="ChEBI" id="CHEBI:30616"/>
    </ligand>
</feature>
<feature type="compositionally biased region" description="Acidic residues" evidence="10">
    <location>
        <begin position="69"/>
        <end position="80"/>
    </location>
</feature>
<evidence type="ECO:0000259" key="11">
    <source>
        <dbReference type="PROSITE" id="PS50011"/>
    </source>
</evidence>
<feature type="region of interest" description="Disordered" evidence="10">
    <location>
        <begin position="61"/>
        <end position="80"/>
    </location>
</feature>
<evidence type="ECO:0000256" key="1">
    <source>
        <dbReference type="ARBA" id="ARBA00012513"/>
    </source>
</evidence>
<feature type="region of interest" description="Disordered" evidence="10">
    <location>
        <begin position="1"/>
        <end position="24"/>
    </location>
</feature>
<dbReference type="EMBL" id="KN824293">
    <property type="protein sequence ID" value="KIM28361.1"/>
    <property type="molecule type" value="Genomic_DNA"/>
</dbReference>
<evidence type="ECO:0000256" key="6">
    <source>
        <dbReference type="ARBA" id="ARBA00022840"/>
    </source>
</evidence>
<dbReference type="EC" id="2.7.11.1" evidence="1"/>
<dbReference type="InterPro" id="IPR017441">
    <property type="entry name" value="Protein_kinase_ATP_BS"/>
</dbReference>
<dbReference type="InterPro" id="IPR011009">
    <property type="entry name" value="Kinase-like_dom_sf"/>
</dbReference>
<dbReference type="InterPro" id="IPR044092">
    <property type="entry name" value="STKc_PRP4"/>
</dbReference>
<protein>
    <recommendedName>
        <fullName evidence="1">non-specific serine/threonine protein kinase</fullName>
        <ecNumber evidence="1">2.7.11.1</ecNumber>
    </recommendedName>
</protein>
<evidence type="ECO:0000256" key="5">
    <source>
        <dbReference type="ARBA" id="ARBA00022777"/>
    </source>
</evidence>
<dbReference type="Gene3D" id="1.10.510.10">
    <property type="entry name" value="Transferase(Phosphotransferase) domain 1"/>
    <property type="match status" value="1"/>
</dbReference>
<accession>A0A0C3BA74</accession>
<name>A0A0C3BA74_SERVB</name>
<dbReference type="PROSITE" id="PS00108">
    <property type="entry name" value="PROTEIN_KINASE_ST"/>
    <property type="match status" value="1"/>
</dbReference>
<keyword evidence="13" id="KW-1185">Reference proteome</keyword>
<evidence type="ECO:0000313" key="13">
    <source>
        <dbReference type="Proteomes" id="UP000054097"/>
    </source>
</evidence>
<feature type="domain" description="Protein kinase" evidence="11">
    <location>
        <begin position="141"/>
        <end position="469"/>
    </location>
</feature>
<dbReference type="STRING" id="933852.A0A0C3BA74"/>
<dbReference type="OrthoDB" id="9332038at2759"/>
<dbReference type="SMART" id="SM00220">
    <property type="entry name" value="S_TKc"/>
    <property type="match status" value="1"/>
</dbReference>
<dbReference type="GO" id="GO:0004674">
    <property type="term" value="F:protein serine/threonine kinase activity"/>
    <property type="evidence" value="ECO:0007669"/>
    <property type="project" value="UniProtKB-KW"/>
</dbReference>
<evidence type="ECO:0000313" key="12">
    <source>
        <dbReference type="EMBL" id="KIM28361.1"/>
    </source>
</evidence>
<evidence type="ECO:0000256" key="3">
    <source>
        <dbReference type="ARBA" id="ARBA00022679"/>
    </source>
</evidence>